<keyword evidence="2" id="KW-1185">Reference proteome</keyword>
<dbReference type="VEuPathDB" id="AmoebaDB:ACA1_369790"/>
<dbReference type="Proteomes" id="UP000011083">
    <property type="component" value="Unassembled WGS sequence"/>
</dbReference>
<evidence type="ECO:0000313" key="1">
    <source>
        <dbReference type="EMBL" id="ELR18236.1"/>
    </source>
</evidence>
<dbReference type="GeneID" id="14918973"/>
<protein>
    <submittedName>
        <fullName evidence="1">Uncharacterized protein</fullName>
    </submittedName>
</protein>
<dbReference type="EMBL" id="KB007960">
    <property type="protein sequence ID" value="ELR18236.1"/>
    <property type="molecule type" value="Genomic_DNA"/>
</dbReference>
<accession>L8H1H8</accession>
<evidence type="ECO:0000313" key="2">
    <source>
        <dbReference type="Proteomes" id="UP000011083"/>
    </source>
</evidence>
<organism evidence="1 2">
    <name type="scientific">Acanthamoeba castellanii (strain ATCC 30010 / Neff)</name>
    <dbReference type="NCBI Taxonomy" id="1257118"/>
    <lineage>
        <taxon>Eukaryota</taxon>
        <taxon>Amoebozoa</taxon>
        <taxon>Discosea</taxon>
        <taxon>Longamoebia</taxon>
        <taxon>Centramoebida</taxon>
        <taxon>Acanthamoebidae</taxon>
        <taxon>Acanthamoeba</taxon>
    </lineage>
</organism>
<proteinExistence type="predicted"/>
<gene>
    <name evidence="1" type="ORF">ACA1_369790</name>
</gene>
<sequence length="96" mass="10471">MGEQLTEERPQAKMEELVDRIGLLMPAALLGNILEGRVLPNNDLVLDVEFMFDVTLSPTGDPNQDAPDVAFLSAALLLCWPLTILLSPQSLPLLDS</sequence>
<dbReference type="RefSeq" id="XP_004340256.1">
    <property type="nucleotide sequence ID" value="XM_004340208.1"/>
</dbReference>
<dbReference type="KEGG" id="acan:ACA1_369790"/>
<dbReference type="AlphaFoldDB" id="L8H1H8"/>
<reference evidence="1 2" key="1">
    <citation type="journal article" date="2013" name="Genome Biol.">
        <title>Genome of Acanthamoeba castellanii highlights extensive lateral gene transfer and early evolution of tyrosine kinase signaling.</title>
        <authorList>
            <person name="Clarke M."/>
            <person name="Lohan A.J."/>
            <person name="Liu B."/>
            <person name="Lagkouvardos I."/>
            <person name="Roy S."/>
            <person name="Zafar N."/>
            <person name="Bertelli C."/>
            <person name="Schilde C."/>
            <person name="Kianianmomeni A."/>
            <person name="Burglin T.R."/>
            <person name="Frech C."/>
            <person name="Turcotte B."/>
            <person name="Kopec K.O."/>
            <person name="Synnott J.M."/>
            <person name="Choo C."/>
            <person name="Paponov I."/>
            <person name="Finkler A."/>
            <person name="Soon Heng Tan C."/>
            <person name="Hutchins A.P."/>
            <person name="Weinmeier T."/>
            <person name="Rattei T."/>
            <person name="Chu J.S."/>
            <person name="Gimenez G."/>
            <person name="Irimia M."/>
            <person name="Rigden D.J."/>
            <person name="Fitzpatrick D.A."/>
            <person name="Lorenzo-Morales J."/>
            <person name="Bateman A."/>
            <person name="Chiu C.H."/>
            <person name="Tang P."/>
            <person name="Hegemann P."/>
            <person name="Fromm H."/>
            <person name="Raoult D."/>
            <person name="Greub G."/>
            <person name="Miranda-Saavedra D."/>
            <person name="Chen N."/>
            <person name="Nash P."/>
            <person name="Ginger M.L."/>
            <person name="Horn M."/>
            <person name="Schaap P."/>
            <person name="Caler L."/>
            <person name="Loftus B."/>
        </authorList>
    </citation>
    <scope>NUCLEOTIDE SEQUENCE [LARGE SCALE GENOMIC DNA]</scope>
    <source>
        <strain evidence="1 2">Neff</strain>
    </source>
</reference>
<name>L8H1H8_ACACF</name>